<gene>
    <name evidence="2" type="primary">Necator_chrII.g4212</name>
    <name evidence="2" type="ORF">RB195_016420</name>
</gene>
<protein>
    <recommendedName>
        <fullName evidence="4">Glucuronosyltransferase</fullName>
    </recommendedName>
</protein>
<organism evidence="2 3">
    <name type="scientific">Necator americanus</name>
    <name type="common">Human hookworm</name>
    <dbReference type="NCBI Taxonomy" id="51031"/>
    <lineage>
        <taxon>Eukaryota</taxon>
        <taxon>Metazoa</taxon>
        <taxon>Ecdysozoa</taxon>
        <taxon>Nematoda</taxon>
        <taxon>Chromadorea</taxon>
        <taxon>Rhabditida</taxon>
        <taxon>Rhabditina</taxon>
        <taxon>Rhabditomorpha</taxon>
        <taxon>Strongyloidea</taxon>
        <taxon>Ancylostomatidae</taxon>
        <taxon>Bunostominae</taxon>
        <taxon>Necator</taxon>
    </lineage>
</organism>
<name>A0ABR1C1X1_NECAM</name>
<comment type="caution">
    <text evidence="2">The sequence shown here is derived from an EMBL/GenBank/DDBJ whole genome shotgun (WGS) entry which is preliminary data.</text>
</comment>
<keyword evidence="1" id="KW-1133">Transmembrane helix</keyword>
<keyword evidence="1" id="KW-0812">Transmembrane</keyword>
<accession>A0ABR1C1X1</accession>
<keyword evidence="1" id="KW-0472">Membrane</keyword>
<dbReference type="Proteomes" id="UP001303046">
    <property type="component" value="Unassembled WGS sequence"/>
</dbReference>
<reference evidence="2 3" key="1">
    <citation type="submission" date="2023-08" db="EMBL/GenBank/DDBJ databases">
        <title>A Necator americanus chromosomal reference genome.</title>
        <authorList>
            <person name="Ilik V."/>
            <person name="Petrzelkova K.J."/>
            <person name="Pardy F."/>
            <person name="Fuh T."/>
            <person name="Niatou-Singa F.S."/>
            <person name="Gouil Q."/>
            <person name="Baker L."/>
            <person name="Ritchie M.E."/>
            <person name="Jex A.R."/>
            <person name="Gazzola D."/>
            <person name="Li H."/>
            <person name="Toshio Fujiwara R."/>
            <person name="Zhan B."/>
            <person name="Aroian R.V."/>
            <person name="Pafco B."/>
            <person name="Schwarz E.M."/>
        </authorList>
    </citation>
    <scope>NUCLEOTIDE SEQUENCE [LARGE SCALE GENOMIC DNA]</scope>
    <source>
        <strain evidence="2 3">Aroian</strain>
        <tissue evidence="2">Whole animal</tissue>
    </source>
</reference>
<feature type="transmembrane region" description="Helical" evidence="1">
    <location>
        <begin position="12"/>
        <end position="35"/>
    </location>
</feature>
<dbReference type="EMBL" id="JAVFWL010000002">
    <property type="protein sequence ID" value="KAK6732031.1"/>
    <property type="molecule type" value="Genomic_DNA"/>
</dbReference>
<evidence type="ECO:0000313" key="3">
    <source>
        <dbReference type="Proteomes" id="UP001303046"/>
    </source>
</evidence>
<sequence length="110" mass="12188">MMSCVLVGNEPAINHLLMSIPSLVSIIFLFHYRVLASNILVWSPRIGLSHVNFLGNIADILTTDGHNVTIYASKLDPHITTFGNRLSAHTILFEAEGVATKWLDLDCNEK</sequence>
<evidence type="ECO:0000256" key="1">
    <source>
        <dbReference type="SAM" id="Phobius"/>
    </source>
</evidence>
<dbReference type="SUPFAM" id="SSF53756">
    <property type="entry name" value="UDP-Glycosyltransferase/glycogen phosphorylase"/>
    <property type="match status" value="1"/>
</dbReference>
<keyword evidence="3" id="KW-1185">Reference proteome</keyword>
<evidence type="ECO:0008006" key="4">
    <source>
        <dbReference type="Google" id="ProtNLM"/>
    </source>
</evidence>
<evidence type="ECO:0000313" key="2">
    <source>
        <dbReference type="EMBL" id="KAK6732031.1"/>
    </source>
</evidence>
<proteinExistence type="predicted"/>